<gene>
    <name evidence="3" type="ORF">LZC95_29235</name>
</gene>
<dbReference type="EMBL" id="CP089982">
    <property type="protein sequence ID" value="WXA90527.1"/>
    <property type="molecule type" value="Genomic_DNA"/>
</dbReference>
<accession>A0ABZ2JVM6</accession>
<reference evidence="3 4" key="1">
    <citation type="submission" date="2021-12" db="EMBL/GenBank/DDBJ databases">
        <title>Discovery of the Pendulisporaceae a myxobacterial family with distinct sporulation behavior and unique specialized metabolism.</title>
        <authorList>
            <person name="Garcia R."/>
            <person name="Popoff A."/>
            <person name="Bader C.D."/>
            <person name="Loehr J."/>
            <person name="Walesch S."/>
            <person name="Walt C."/>
            <person name="Boldt J."/>
            <person name="Bunk B."/>
            <person name="Haeckl F.J.F.P.J."/>
            <person name="Gunesch A.P."/>
            <person name="Birkelbach J."/>
            <person name="Nuebel U."/>
            <person name="Pietschmann T."/>
            <person name="Bach T."/>
            <person name="Mueller R."/>
        </authorList>
    </citation>
    <scope>NUCLEOTIDE SEQUENCE [LARGE SCALE GENOMIC DNA]</scope>
    <source>
        <strain evidence="3 4">MSr12523</strain>
    </source>
</reference>
<dbReference type="InterPro" id="IPR011048">
    <property type="entry name" value="Haem_d1_sf"/>
</dbReference>
<dbReference type="RefSeq" id="WP_394841141.1">
    <property type="nucleotide sequence ID" value="NZ_CP089982.1"/>
</dbReference>
<keyword evidence="2" id="KW-0732">Signal</keyword>
<evidence type="ECO:0000313" key="3">
    <source>
        <dbReference type="EMBL" id="WXA90527.1"/>
    </source>
</evidence>
<organism evidence="3 4">
    <name type="scientific">Pendulispora brunnea</name>
    <dbReference type="NCBI Taxonomy" id="2905690"/>
    <lineage>
        <taxon>Bacteria</taxon>
        <taxon>Pseudomonadati</taxon>
        <taxon>Myxococcota</taxon>
        <taxon>Myxococcia</taxon>
        <taxon>Myxococcales</taxon>
        <taxon>Sorangiineae</taxon>
        <taxon>Pendulisporaceae</taxon>
        <taxon>Pendulispora</taxon>
    </lineage>
</organism>
<evidence type="ECO:0000256" key="1">
    <source>
        <dbReference type="SAM" id="MobiDB-lite"/>
    </source>
</evidence>
<evidence type="ECO:0000313" key="4">
    <source>
        <dbReference type="Proteomes" id="UP001379533"/>
    </source>
</evidence>
<feature type="chain" id="PRO_5046842717" evidence="2">
    <location>
        <begin position="24"/>
        <end position="629"/>
    </location>
</feature>
<protein>
    <submittedName>
        <fullName evidence="3">Beta-propeller domain-containing protein</fullName>
    </submittedName>
</protein>
<proteinExistence type="predicted"/>
<dbReference type="Pfam" id="PF09826">
    <property type="entry name" value="Beta_propel"/>
    <property type="match status" value="1"/>
</dbReference>
<dbReference type="SUPFAM" id="SSF51004">
    <property type="entry name" value="C-terminal (heme d1) domain of cytochrome cd1-nitrite reductase"/>
    <property type="match status" value="1"/>
</dbReference>
<feature type="region of interest" description="Disordered" evidence="1">
    <location>
        <begin position="33"/>
        <end position="58"/>
    </location>
</feature>
<name>A0ABZ2JVM6_9BACT</name>
<dbReference type="InterPro" id="IPR019198">
    <property type="entry name" value="Beta_propeller_containing"/>
</dbReference>
<feature type="signal peptide" evidence="2">
    <location>
        <begin position="1"/>
        <end position="23"/>
    </location>
</feature>
<sequence length="629" mass="68090">MNFLGFNRYLAAFLLLIPILVGAAACTSAESDYAAGDNGAAPPPSAEVPPGDETPMQDDASRAIAEADIIQAAGGRLYAMSRLGSVSVVDISQPGQLTLLGQLRIAGEPFEMYRRGDQLVAMVNGAYMPDGTPCNPMGSSYRPRPADSGAAVVVIDVSDPTRPQAVDTFPIPGDVADSRMVGDVLYLVTYDNGRCWKCGPMPRTLLTSFDLSAPSQLRLVDQLAFASGPLQGSNTFTQMPWKRSIVATKDRLYIGGMADSPYADYPDDLGYGEGMLEVVDVTDPKGALVRTTTLPLAGPVLSRWQVDETDGVLRVVTQRGAGTSVNGSGMPVVETFKIEGPGTFTRLGYGRLRLPMQEGLRAVRFDKERAYAITFRVQDPLFVIDLSDPAAPRQRGELHMPGYIFHMEPRGNQVLGLGVDSSDITAPLSVSLISVEDLDHPRLAQRVSFGPYMYWGGAAAVNMLPEDQDRIQKAFRIIGNGQGTDLVVIPYADGKSYYEKGCTSTGGGVQLVDWSHTSLRPLEKRALLPLRGHPRRAFANGEELLTISESNVRAFSLANRDEAVQTADLRLEECISPGGEYYNGMGDRHYYSSRGKHFGCSTAPGSQSAGWVVLAGLIPLWIVRRRRSR</sequence>
<keyword evidence="4" id="KW-1185">Reference proteome</keyword>
<evidence type="ECO:0000256" key="2">
    <source>
        <dbReference type="SAM" id="SignalP"/>
    </source>
</evidence>
<dbReference type="NCBIfam" id="TIGR03901">
    <property type="entry name" value="MYXO-CTERM"/>
    <property type="match status" value="1"/>
</dbReference>
<dbReference type="InterPro" id="IPR024038">
    <property type="entry name" value="MYXO-CTERM"/>
</dbReference>
<dbReference type="Proteomes" id="UP001379533">
    <property type="component" value="Chromosome"/>
</dbReference>